<dbReference type="PANTHER" id="PTHR45641">
    <property type="entry name" value="TETRATRICOPEPTIDE REPEAT PROTEIN (AFU_ORTHOLOGUE AFUA_6G03870)"/>
    <property type="match status" value="1"/>
</dbReference>
<feature type="region of interest" description="Disordered" evidence="3">
    <location>
        <begin position="357"/>
        <end position="384"/>
    </location>
</feature>
<keyword evidence="2" id="KW-0802">TPR repeat</keyword>
<comment type="caution">
    <text evidence="4">The sequence shown here is derived from an EMBL/GenBank/DDBJ whole genome shotgun (WGS) entry which is preliminary data.</text>
</comment>
<feature type="region of interest" description="Disordered" evidence="3">
    <location>
        <begin position="689"/>
        <end position="737"/>
    </location>
</feature>
<organism evidence="4 5">
    <name type="scientific">Lymnaea stagnalis</name>
    <name type="common">Great pond snail</name>
    <name type="synonym">Helix stagnalis</name>
    <dbReference type="NCBI Taxonomy" id="6523"/>
    <lineage>
        <taxon>Eukaryota</taxon>
        <taxon>Metazoa</taxon>
        <taxon>Spiralia</taxon>
        <taxon>Lophotrochozoa</taxon>
        <taxon>Mollusca</taxon>
        <taxon>Gastropoda</taxon>
        <taxon>Heterobranchia</taxon>
        <taxon>Euthyneura</taxon>
        <taxon>Panpulmonata</taxon>
        <taxon>Hygrophila</taxon>
        <taxon>Lymnaeoidea</taxon>
        <taxon>Lymnaeidae</taxon>
        <taxon>Lymnaea</taxon>
    </lineage>
</organism>
<feature type="region of interest" description="Disordered" evidence="3">
    <location>
        <begin position="951"/>
        <end position="970"/>
    </location>
</feature>
<dbReference type="Pfam" id="PF13181">
    <property type="entry name" value="TPR_8"/>
    <property type="match status" value="1"/>
</dbReference>
<feature type="region of interest" description="Disordered" evidence="3">
    <location>
        <begin position="764"/>
        <end position="857"/>
    </location>
</feature>
<dbReference type="InterPro" id="IPR019734">
    <property type="entry name" value="TPR_rpt"/>
</dbReference>
<dbReference type="EMBL" id="CAXITT010000183">
    <property type="protein sequence ID" value="CAL1534824.1"/>
    <property type="molecule type" value="Genomic_DNA"/>
</dbReference>
<evidence type="ECO:0000256" key="2">
    <source>
        <dbReference type="ARBA" id="ARBA00022803"/>
    </source>
</evidence>
<feature type="compositionally biased region" description="Basic and acidic residues" evidence="3">
    <location>
        <begin position="896"/>
        <end position="909"/>
    </location>
</feature>
<dbReference type="Pfam" id="PF13424">
    <property type="entry name" value="TPR_12"/>
    <property type="match status" value="1"/>
</dbReference>
<dbReference type="Proteomes" id="UP001497497">
    <property type="component" value="Unassembled WGS sequence"/>
</dbReference>
<evidence type="ECO:0000256" key="1">
    <source>
        <dbReference type="ARBA" id="ARBA00022737"/>
    </source>
</evidence>
<dbReference type="Gene3D" id="1.25.40.10">
    <property type="entry name" value="Tetratricopeptide repeat domain"/>
    <property type="match status" value="2"/>
</dbReference>
<accession>A0AAV2HPS3</accession>
<gene>
    <name evidence="4" type="ORF">GSLYS_00008784001</name>
</gene>
<dbReference type="SUPFAM" id="SSF48452">
    <property type="entry name" value="TPR-like"/>
    <property type="match status" value="1"/>
</dbReference>
<feature type="region of interest" description="Disordered" evidence="3">
    <location>
        <begin position="876"/>
        <end position="941"/>
    </location>
</feature>
<feature type="compositionally biased region" description="Polar residues" evidence="3">
    <location>
        <begin position="791"/>
        <end position="803"/>
    </location>
</feature>
<feature type="compositionally biased region" description="Basic and acidic residues" evidence="3">
    <location>
        <begin position="775"/>
        <end position="786"/>
    </location>
</feature>
<sequence>MKCFTKEAKDFYQGLYDSAREYGTSREVAVLQAFLGNAIGASSGISKALTAETEVLDSCLEWHQANNLLDGAIEMLSKEAPSYYLMWALDKKGTILHRQGKYKESIQCFKQAKQVFRQVNSQALGEQFFVSDLQLWEERITQEIQETIPIIFTGNNRLARQRLDKLLEIINYRCENHPELSTLLNLIGLTEERGNNNLEDAFKWYKLSYNERMYLAKMCPENLLVSLNNMAMILLREGKLDECLRYLYQALEIRRECGWSHYSTALTLTHLSEVNIKCDNFPEAFKNALEAERILRLTVKDHDMRLRLNFTLAHIRVVLRQKMDPESSRVHHIAKNAGDPTNVPNLHQLFDDIPFDASEGRRTSADPSPPWTAAPESDSRDRDTAVKVCPDYPCTSSHPVVTTIHIDPVDLSMSADNYLDRVIQITHEMTGTLSDDGHNNYLATHMHAMVLNWNDPMKFLYHINAIKDYTNQNPWIEETVFGDASVPLDSRYNRLRKQKPLFYYIVNTRVEHMDLDRFTQLLVNSCQICAFAERIYTCEMWSTEARHLMWVRQEKDSFRREFDAMALDDLETLDVESHENCLTHGSYSKAAACDGGGTGTPYGTHAACDGDISSAYLPSPDCCHITGNNIFPQSNSMDNNNLSQVESPKILQDQKDIMEKIKCQHQLPSWPNRLDDMTNPKGYNFACREHQKKGSGGSKVIPEVSGRVPVEQSEKSVSALAHDDDAESQITAGPGRKHETCVAGLGGGAGVGGGADKLRHFLQPEANTNPPASTNKRDSNEVKLPEPVESSGDNKPPKSNSDPQELEKFSVSRYLHQAWPEITSAQSPASTDIKQSTSSLSHQRKDNNPQNDLQAAPDPLSKVSCLERQLDQPSIKNASPCLSSCVPKRSVQKGVSSRDGEKTNSRGDNGRLSFAESGFAGSSLSSEDDHTNHELPQGGCSAHNIISRQSNVNPESGFLSRGKKPKTPKTKMLAQWSHSRSHNEIFVDGQMPGYSGDPGFRPDLEEGRVPTENCENFLSFSNSRKPEEGLWCDYSEQNGCISEEGFLTVNSPEQKDVTKL</sequence>
<evidence type="ECO:0000313" key="5">
    <source>
        <dbReference type="Proteomes" id="UP001497497"/>
    </source>
</evidence>
<name>A0AAV2HPS3_LYMST</name>
<reference evidence="4 5" key="1">
    <citation type="submission" date="2024-04" db="EMBL/GenBank/DDBJ databases">
        <authorList>
            <consortium name="Genoscope - CEA"/>
            <person name="William W."/>
        </authorList>
    </citation>
    <scope>NUCLEOTIDE SEQUENCE [LARGE SCALE GENOMIC DNA]</scope>
</reference>
<dbReference type="InterPro" id="IPR011990">
    <property type="entry name" value="TPR-like_helical_dom_sf"/>
</dbReference>
<feature type="compositionally biased region" description="Polar residues" evidence="3">
    <location>
        <begin position="823"/>
        <end position="841"/>
    </location>
</feature>
<dbReference type="AlphaFoldDB" id="A0AAV2HPS3"/>
<dbReference type="PANTHER" id="PTHR45641:SF19">
    <property type="entry name" value="NEPHROCYSTIN-3"/>
    <property type="match status" value="1"/>
</dbReference>
<evidence type="ECO:0000256" key="3">
    <source>
        <dbReference type="SAM" id="MobiDB-lite"/>
    </source>
</evidence>
<proteinExistence type="predicted"/>
<evidence type="ECO:0000313" key="4">
    <source>
        <dbReference type="EMBL" id="CAL1534824.1"/>
    </source>
</evidence>
<protein>
    <submittedName>
        <fullName evidence="4">Uncharacterized protein</fullName>
    </submittedName>
</protein>
<keyword evidence="1" id="KW-0677">Repeat</keyword>
<feature type="compositionally biased region" description="Polar residues" evidence="3">
    <location>
        <begin position="765"/>
        <end position="774"/>
    </location>
</feature>
<keyword evidence="5" id="KW-1185">Reference proteome</keyword>
<dbReference type="SMART" id="SM00028">
    <property type="entry name" value="TPR"/>
    <property type="match status" value="2"/>
</dbReference>